<dbReference type="InterPro" id="IPR000515">
    <property type="entry name" value="MetI-like"/>
</dbReference>
<keyword evidence="5 7" id="KW-1133">Transmembrane helix</keyword>
<sequence>MNEKQDIKENAHQGYDKLDEQVSVSKKNNKARNIFRLLLPLIMGLAAVFEYIYVPNNRPMAKQTNFYNGFLWILIGIYVLSLLISIKNKNLREKLIYKAPFYSLIMVILIILDVLTLKTEKLRLPYFPYVDMIFNAIVKDSDYIMESTLSSLKLLFTGYLIGSILGLITGILCGYSKKVSYWVEPFMKILGPIPTTTWLPVVMVLATTLFKGAIFIIALGVWFSVTLATMTGIRSVDKSYYEAARTLGASEHQLVRKIAIPSALPNIFQGLTAGMSSACTSLLIAEMMGVESGLGWYINWKKSWAEYASMYGAIIIICLTFLFVNWVLRKLRDRALIWQEGMVN</sequence>
<evidence type="ECO:0000313" key="10">
    <source>
        <dbReference type="Proteomes" id="UP000234335"/>
    </source>
</evidence>
<evidence type="ECO:0000256" key="7">
    <source>
        <dbReference type="RuleBase" id="RU363032"/>
    </source>
</evidence>
<gene>
    <name evidence="9" type="ORF">CYJ34_08955</name>
</gene>
<keyword evidence="3" id="KW-1003">Cell membrane</keyword>
<feature type="transmembrane region" description="Helical" evidence="7">
    <location>
        <begin position="96"/>
        <end position="117"/>
    </location>
</feature>
<feature type="transmembrane region" description="Helical" evidence="7">
    <location>
        <begin position="34"/>
        <end position="54"/>
    </location>
</feature>
<keyword evidence="10" id="KW-1185">Reference proteome</keyword>
<feature type="domain" description="ABC transmembrane type-1" evidence="8">
    <location>
        <begin position="148"/>
        <end position="328"/>
    </location>
</feature>
<dbReference type="EMBL" id="PKGS01000010">
    <property type="protein sequence ID" value="PKZ14773.1"/>
    <property type="molecule type" value="Genomic_DNA"/>
</dbReference>
<dbReference type="SUPFAM" id="SSF161098">
    <property type="entry name" value="MetI-like"/>
    <property type="match status" value="1"/>
</dbReference>
<accession>A0A2I1M3S0</accession>
<dbReference type="RefSeq" id="WP_101540933.1">
    <property type="nucleotide sequence ID" value="NZ_PKGS01000010.1"/>
</dbReference>
<keyword evidence="4 7" id="KW-0812">Transmembrane</keyword>
<dbReference type="Proteomes" id="UP000234335">
    <property type="component" value="Unassembled WGS sequence"/>
</dbReference>
<dbReference type="CDD" id="cd06261">
    <property type="entry name" value="TM_PBP2"/>
    <property type="match status" value="1"/>
</dbReference>
<dbReference type="PANTHER" id="PTHR30151">
    <property type="entry name" value="ALKANE SULFONATE ABC TRANSPORTER-RELATED, MEMBRANE SUBUNIT"/>
    <property type="match status" value="1"/>
</dbReference>
<evidence type="ECO:0000256" key="1">
    <source>
        <dbReference type="ARBA" id="ARBA00004651"/>
    </source>
</evidence>
<evidence type="ECO:0000259" key="8">
    <source>
        <dbReference type="PROSITE" id="PS50928"/>
    </source>
</evidence>
<dbReference type="PANTHER" id="PTHR30151:SF0">
    <property type="entry name" value="ABC TRANSPORTER PERMEASE PROTEIN MJ0413-RELATED"/>
    <property type="match status" value="1"/>
</dbReference>
<feature type="transmembrane region" description="Helical" evidence="7">
    <location>
        <begin position="154"/>
        <end position="174"/>
    </location>
</feature>
<keyword evidence="6 7" id="KW-0472">Membrane</keyword>
<dbReference type="GO" id="GO:0055085">
    <property type="term" value="P:transmembrane transport"/>
    <property type="evidence" value="ECO:0007669"/>
    <property type="project" value="InterPro"/>
</dbReference>
<organism evidence="9 10">
    <name type="scientific">Anaerococcus octavius</name>
    <dbReference type="NCBI Taxonomy" id="54007"/>
    <lineage>
        <taxon>Bacteria</taxon>
        <taxon>Bacillati</taxon>
        <taxon>Bacillota</taxon>
        <taxon>Tissierellia</taxon>
        <taxon>Tissierellales</taxon>
        <taxon>Peptoniphilaceae</taxon>
        <taxon>Anaerococcus</taxon>
    </lineage>
</organism>
<comment type="similarity">
    <text evidence="7">Belongs to the binding-protein-dependent transport system permease family.</text>
</comment>
<evidence type="ECO:0000256" key="5">
    <source>
        <dbReference type="ARBA" id="ARBA00022989"/>
    </source>
</evidence>
<feature type="transmembrane region" description="Helical" evidence="7">
    <location>
        <begin position="66"/>
        <end position="84"/>
    </location>
</feature>
<comment type="subcellular location">
    <subcellularLocation>
        <location evidence="1 7">Cell membrane</location>
        <topology evidence="1 7">Multi-pass membrane protein</topology>
    </subcellularLocation>
</comment>
<dbReference type="Gene3D" id="1.10.3720.10">
    <property type="entry name" value="MetI-like"/>
    <property type="match status" value="1"/>
</dbReference>
<protein>
    <submittedName>
        <fullName evidence="9">ABC transporter permease</fullName>
    </submittedName>
</protein>
<feature type="transmembrane region" description="Helical" evidence="7">
    <location>
        <begin position="212"/>
        <end position="233"/>
    </location>
</feature>
<dbReference type="GO" id="GO:0005886">
    <property type="term" value="C:plasma membrane"/>
    <property type="evidence" value="ECO:0007669"/>
    <property type="project" value="UniProtKB-SubCell"/>
</dbReference>
<proteinExistence type="inferred from homology"/>
<evidence type="ECO:0000256" key="2">
    <source>
        <dbReference type="ARBA" id="ARBA00022448"/>
    </source>
</evidence>
<dbReference type="InterPro" id="IPR035906">
    <property type="entry name" value="MetI-like_sf"/>
</dbReference>
<evidence type="ECO:0000256" key="3">
    <source>
        <dbReference type="ARBA" id="ARBA00022475"/>
    </source>
</evidence>
<keyword evidence="2 7" id="KW-0813">Transport</keyword>
<evidence type="ECO:0000313" key="9">
    <source>
        <dbReference type="EMBL" id="PKZ14773.1"/>
    </source>
</evidence>
<evidence type="ECO:0000256" key="6">
    <source>
        <dbReference type="ARBA" id="ARBA00023136"/>
    </source>
</evidence>
<evidence type="ECO:0000256" key="4">
    <source>
        <dbReference type="ARBA" id="ARBA00022692"/>
    </source>
</evidence>
<name>A0A2I1M3S0_9FIRM</name>
<dbReference type="AlphaFoldDB" id="A0A2I1M3S0"/>
<dbReference type="PROSITE" id="PS50928">
    <property type="entry name" value="ABC_TM1"/>
    <property type="match status" value="1"/>
</dbReference>
<feature type="transmembrane region" description="Helical" evidence="7">
    <location>
        <begin position="266"/>
        <end position="288"/>
    </location>
</feature>
<feature type="transmembrane region" description="Helical" evidence="7">
    <location>
        <begin position="308"/>
        <end position="328"/>
    </location>
</feature>
<dbReference type="Pfam" id="PF00528">
    <property type="entry name" value="BPD_transp_1"/>
    <property type="match status" value="1"/>
</dbReference>
<feature type="transmembrane region" description="Helical" evidence="7">
    <location>
        <begin position="186"/>
        <end position="206"/>
    </location>
</feature>
<comment type="caution">
    <text evidence="9">The sequence shown here is derived from an EMBL/GenBank/DDBJ whole genome shotgun (WGS) entry which is preliminary data.</text>
</comment>
<reference evidence="9 10" key="1">
    <citation type="submission" date="2017-12" db="EMBL/GenBank/DDBJ databases">
        <title>Phylogenetic diversity of female urinary microbiome.</title>
        <authorList>
            <person name="Thomas-White K."/>
            <person name="Wolfe A.J."/>
        </authorList>
    </citation>
    <scope>NUCLEOTIDE SEQUENCE [LARGE SCALE GENOMIC DNA]</scope>
    <source>
        <strain evidence="9 10">UMB0119</strain>
    </source>
</reference>